<gene>
    <name evidence="3" type="primary">LOC139030021</name>
</gene>
<reference evidence="2" key="1">
    <citation type="journal article" date="2022" name="J. Hered.">
        <title>A De Novo Chromosome-Level Genome Assembly of the White-Tailed Deer, Odocoileus Virginianus.</title>
        <authorList>
            <person name="London E.W."/>
            <person name="Roca A.L."/>
            <person name="Novakofski J.E."/>
            <person name="Mateus-Pinilla N.E."/>
        </authorList>
    </citation>
    <scope>NUCLEOTIDE SEQUENCE [LARGE SCALE GENOMIC DNA]</scope>
</reference>
<dbReference type="GeneID" id="139030021"/>
<feature type="region of interest" description="Disordered" evidence="1">
    <location>
        <begin position="249"/>
        <end position="676"/>
    </location>
</feature>
<evidence type="ECO:0000256" key="1">
    <source>
        <dbReference type="SAM" id="MobiDB-lite"/>
    </source>
</evidence>
<feature type="compositionally biased region" description="Gly residues" evidence="1">
    <location>
        <begin position="254"/>
        <end position="263"/>
    </location>
</feature>
<feature type="compositionally biased region" description="Basic and acidic residues" evidence="1">
    <location>
        <begin position="562"/>
        <end position="579"/>
    </location>
</feature>
<feature type="compositionally biased region" description="Polar residues" evidence="1">
    <location>
        <begin position="266"/>
        <end position="279"/>
    </location>
</feature>
<feature type="compositionally biased region" description="Basic and acidic residues" evidence="1">
    <location>
        <begin position="34"/>
        <end position="47"/>
    </location>
</feature>
<feature type="compositionally biased region" description="Gly residues" evidence="1">
    <location>
        <begin position="450"/>
        <end position="471"/>
    </location>
</feature>
<keyword evidence="2" id="KW-1185">Reference proteome</keyword>
<feature type="compositionally biased region" description="Low complexity" evidence="1">
    <location>
        <begin position="404"/>
        <end position="426"/>
    </location>
</feature>
<feature type="compositionally biased region" description="Low complexity" evidence="1">
    <location>
        <begin position="546"/>
        <end position="556"/>
    </location>
</feature>
<sequence length="676" mass="66648">MKSVHFSAAELKLLKYTSAANIQKAGTNPKAKLGRQEGGEEKMEGREGGRALLCAQQNSEALTPGRFQAESSSSGVSSLPLPHMPQENGKFSQDSQHLPAAPGRLRGPAGAGGCTHLAHKGSAHLRREEALAGPGASAGATMGNSCGTGAPNLPTTPGGLLPTSRCPRGSKVALARCGGGWGWGGGLMVAAGAGDRSSPGGRVPGRAAGIHPRGAALASPSPACPLPARPPSRPESLYVNEAQLAVCSAHRPGKGSGRGGGPSGIHITQQQSGSLTSTVVPGAGRVLRGGRARGDTGTHTGARGPSARLHSGDGPPGRPGLAPGDRAPGGSACTARRTSPAGTKPGPPQALTPHSSKVRGRPRVGREERDAPPAKRSSLGPPNRSPGSPGPSHVTARPLQRPQGSSLAAVAPASGALARKAPGRSPGQRRRPPRRRLPAGCAPRAAAQPGGSGASRGGAKLGAGGGGGGGTWHRETPPPHTLRRPPPLSRRPDPGHPPALSPRPGRPCPEAPPKSPRGPRPGRLHPLGGSPAAGGGGAGAGEEGAARGSAAAAAAAAGGGGGRRERESLAQGEGERDAASEQGAGAGSAGGGGGRAREPGGGRTSPMQSSPGAPRSPASGRWRREEEEQAAAAAAGKKKKKKRGKSCHLRGCFSGGGGCSGAAGGGGGGGGSWRRF</sequence>
<proteinExistence type="predicted"/>
<reference evidence="3" key="2">
    <citation type="submission" date="2025-08" db="UniProtKB">
        <authorList>
            <consortium name="RefSeq"/>
        </authorList>
    </citation>
    <scope>IDENTIFICATION</scope>
    <source>
        <tissue evidence="3">Tongue muscle</tissue>
    </source>
</reference>
<feature type="region of interest" description="Disordered" evidence="1">
    <location>
        <begin position="211"/>
        <end position="234"/>
    </location>
</feature>
<feature type="region of interest" description="Disordered" evidence="1">
    <location>
        <begin position="64"/>
        <end position="138"/>
    </location>
</feature>
<accession>A0ABM4GXD7</accession>
<feature type="region of interest" description="Disordered" evidence="1">
    <location>
        <begin position="25"/>
        <end position="47"/>
    </location>
</feature>
<dbReference type="RefSeq" id="XP_070307986.1">
    <property type="nucleotide sequence ID" value="XM_070451885.1"/>
</dbReference>
<evidence type="ECO:0000313" key="3">
    <source>
        <dbReference type="RefSeq" id="XP_070307986.1"/>
    </source>
</evidence>
<feature type="compositionally biased region" description="Gly residues" evidence="1">
    <location>
        <begin position="531"/>
        <end position="542"/>
    </location>
</feature>
<feature type="compositionally biased region" description="Low complexity" evidence="1">
    <location>
        <begin position="438"/>
        <end position="449"/>
    </location>
</feature>
<feature type="compositionally biased region" description="Low complexity" evidence="1">
    <location>
        <begin position="98"/>
        <end position="108"/>
    </location>
</feature>
<feature type="compositionally biased region" description="Gly residues" evidence="1">
    <location>
        <begin position="653"/>
        <end position="676"/>
    </location>
</feature>
<organism evidence="2 3">
    <name type="scientific">Odocoileus virginianus</name>
    <name type="common">White-tailed deer</name>
    <dbReference type="NCBI Taxonomy" id="9874"/>
    <lineage>
        <taxon>Eukaryota</taxon>
        <taxon>Metazoa</taxon>
        <taxon>Chordata</taxon>
        <taxon>Craniata</taxon>
        <taxon>Vertebrata</taxon>
        <taxon>Euteleostomi</taxon>
        <taxon>Mammalia</taxon>
        <taxon>Eutheria</taxon>
        <taxon>Laurasiatheria</taxon>
        <taxon>Artiodactyla</taxon>
        <taxon>Ruminantia</taxon>
        <taxon>Pecora</taxon>
        <taxon>Cervidae</taxon>
        <taxon>Odocoileinae</taxon>
        <taxon>Odocoileus</taxon>
    </lineage>
</organism>
<feature type="compositionally biased region" description="Basic and acidic residues" evidence="1">
    <location>
        <begin position="364"/>
        <end position="373"/>
    </location>
</feature>
<protein>
    <submittedName>
        <fullName evidence="3">Spidroin-2-like</fullName>
    </submittedName>
</protein>
<feature type="compositionally biased region" description="Low complexity" evidence="1">
    <location>
        <begin position="609"/>
        <end position="620"/>
    </location>
</feature>
<feature type="compositionally biased region" description="Low complexity" evidence="1">
    <location>
        <begin position="377"/>
        <end position="392"/>
    </location>
</feature>
<evidence type="ECO:0000313" key="2">
    <source>
        <dbReference type="Proteomes" id="UP001652640"/>
    </source>
</evidence>
<feature type="compositionally biased region" description="Gly residues" evidence="1">
    <location>
        <begin position="584"/>
        <end position="594"/>
    </location>
</feature>
<dbReference type="Proteomes" id="UP001652640">
    <property type="component" value="Chromosome 20"/>
</dbReference>
<feature type="compositionally biased region" description="Pro residues" evidence="1">
    <location>
        <begin position="222"/>
        <end position="233"/>
    </location>
</feature>
<feature type="compositionally biased region" description="Basic residues" evidence="1">
    <location>
        <begin position="427"/>
        <end position="437"/>
    </location>
</feature>
<feature type="compositionally biased region" description="Pro residues" evidence="1">
    <location>
        <begin position="478"/>
        <end position="519"/>
    </location>
</feature>
<feature type="compositionally biased region" description="Basic residues" evidence="1">
    <location>
        <begin position="636"/>
        <end position="648"/>
    </location>
</feature>
<name>A0ABM4GXD7_ODOVR</name>